<accession>A0A5B1M3T0</accession>
<evidence type="ECO:0000313" key="10">
    <source>
        <dbReference type="EMBL" id="KAA1427572.1"/>
    </source>
</evidence>
<keyword evidence="11" id="KW-1185">Reference proteome</keyword>
<feature type="transmembrane region" description="Helical" evidence="9">
    <location>
        <begin position="147"/>
        <end position="166"/>
    </location>
</feature>
<comment type="similarity">
    <text evidence="7">Belongs to the glycosyltransferase 87 family.</text>
</comment>
<feature type="transmembrane region" description="Helical" evidence="9">
    <location>
        <begin position="388"/>
        <end position="410"/>
    </location>
</feature>
<keyword evidence="3" id="KW-0808">Transferase</keyword>
<feature type="compositionally biased region" description="Basic and acidic residues" evidence="8">
    <location>
        <begin position="1"/>
        <end position="16"/>
    </location>
</feature>
<evidence type="ECO:0000256" key="2">
    <source>
        <dbReference type="ARBA" id="ARBA00022475"/>
    </source>
</evidence>
<comment type="subcellular location">
    <subcellularLocation>
        <location evidence="1">Cell membrane</location>
        <topology evidence="1">Multi-pass membrane protein</topology>
    </subcellularLocation>
</comment>
<proteinExistence type="inferred from homology"/>
<dbReference type="GO" id="GO:0016758">
    <property type="term" value="F:hexosyltransferase activity"/>
    <property type="evidence" value="ECO:0007669"/>
    <property type="project" value="InterPro"/>
</dbReference>
<keyword evidence="5 9" id="KW-1133">Transmembrane helix</keyword>
<comment type="caution">
    <text evidence="10">The sequence shown here is derived from an EMBL/GenBank/DDBJ whole genome shotgun (WGS) entry which is preliminary data.</text>
</comment>
<reference evidence="10 11" key="2">
    <citation type="submission" date="2019-09" db="EMBL/GenBank/DDBJ databases">
        <authorList>
            <person name="Jin C."/>
        </authorList>
    </citation>
    <scope>NUCLEOTIDE SEQUENCE [LARGE SCALE GENOMIC DNA]</scope>
    <source>
        <strain evidence="10 11">BN140041</strain>
    </source>
</reference>
<feature type="transmembrane region" description="Helical" evidence="9">
    <location>
        <begin position="193"/>
        <end position="217"/>
    </location>
</feature>
<evidence type="ECO:0000256" key="7">
    <source>
        <dbReference type="ARBA" id="ARBA00024033"/>
    </source>
</evidence>
<feature type="region of interest" description="Disordered" evidence="8">
    <location>
        <begin position="1"/>
        <end position="25"/>
    </location>
</feature>
<dbReference type="AlphaFoldDB" id="A0A5B1M3T0"/>
<keyword evidence="2" id="KW-1003">Cell membrane</keyword>
<evidence type="ECO:0000256" key="3">
    <source>
        <dbReference type="ARBA" id="ARBA00022679"/>
    </source>
</evidence>
<feature type="compositionally biased region" description="Pro residues" evidence="8">
    <location>
        <begin position="425"/>
        <end position="434"/>
    </location>
</feature>
<evidence type="ECO:0000256" key="1">
    <source>
        <dbReference type="ARBA" id="ARBA00004651"/>
    </source>
</evidence>
<feature type="transmembrane region" description="Helical" evidence="9">
    <location>
        <begin position="47"/>
        <end position="64"/>
    </location>
</feature>
<dbReference type="EMBL" id="VUJW01000003">
    <property type="protein sequence ID" value="KAA1427572.1"/>
    <property type="molecule type" value="Genomic_DNA"/>
</dbReference>
<sequence length="434" mass="45047">MQRRDRGVLRQGEGERVLAPAGADHEDADLPGLSGLSGFAGHERRSYVAWVLALAVGAAVVGAWEGGFTDLHVYRYAGQAVLDGASAYDADDPVTGLPFTYPPFAAVLMVPLALLPGWLAASLWTGASAACLAGSVLVALRASGRRAPGWLVALLALVALGLEPVWQSLSFGQVNTVLMLAILVDVVRPERRWSGVLVGIAAGIKLTPLVFVALLVLVGRRTAACRAALAFAATVAIGYAAMPAGATSYWTDGLLDAGRVGPPALAHNQSLFGALTRLLDGPPSTLVWVTVAAPLALAVLGVGALCWRRGDRVLGTCLAALAMLLASPVSWSHHWVWAVPVAVALWERTRWAATAWTAVFVARPVVWPPWGEGRELGWGAADHLAGNAYTLAALALALGVGVGVSAAGAARPPARAPDPPRRPTSAPPRSPRAP</sequence>
<name>A0A5B1M3T0_9ACTN</name>
<dbReference type="GO" id="GO:0005886">
    <property type="term" value="C:plasma membrane"/>
    <property type="evidence" value="ECO:0007669"/>
    <property type="project" value="UniProtKB-SubCell"/>
</dbReference>
<feature type="transmembrane region" description="Helical" evidence="9">
    <location>
        <begin position="118"/>
        <end position="140"/>
    </location>
</feature>
<evidence type="ECO:0000256" key="4">
    <source>
        <dbReference type="ARBA" id="ARBA00022692"/>
    </source>
</evidence>
<evidence type="ECO:0000313" key="11">
    <source>
        <dbReference type="Proteomes" id="UP000324351"/>
    </source>
</evidence>
<protein>
    <submittedName>
        <fullName evidence="10">DUF2029 domain-containing protein</fullName>
    </submittedName>
</protein>
<dbReference type="InterPro" id="IPR018584">
    <property type="entry name" value="GT87"/>
</dbReference>
<keyword evidence="6 9" id="KW-0472">Membrane</keyword>
<feature type="transmembrane region" description="Helical" evidence="9">
    <location>
        <begin position="285"/>
        <end position="306"/>
    </location>
</feature>
<evidence type="ECO:0000256" key="8">
    <source>
        <dbReference type="SAM" id="MobiDB-lite"/>
    </source>
</evidence>
<evidence type="ECO:0000256" key="5">
    <source>
        <dbReference type="ARBA" id="ARBA00022989"/>
    </source>
</evidence>
<reference evidence="10 11" key="1">
    <citation type="submission" date="2019-09" db="EMBL/GenBank/DDBJ databases">
        <title>Nocardioides panacisoli sp. nov., isolated from the soil of a ginseng field.</title>
        <authorList>
            <person name="Cho C."/>
        </authorList>
    </citation>
    <scope>NUCLEOTIDE SEQUENCE [LARGE SCALE GENOMIC DNA]</scope>
    <source>
        <strain evidence="10 11">BN140041</strain>
    </source>
</reference>
<dbReference type="Proteomes" id="UP000324351">
    <property type="component" value="Unassembled WGS sequence"/>
</dbReference>
<feature type="transmembrane region" description="Helical" evidence="9">
    <location>
        <begin position="229"/>
        <end position="250"/>
    </location>
</feature>
<evidence type="ECO:0000256" key="6">
    <source>
        <dbReference type="ARBA" id="ARBA00023136"/>
    </source>
</evidence>
<gene>
    <name evidence="10" type="ORF">F0U47_08935</name>
</gene>
<feature type="transmembrane region" description="Helical" evidence="9">
    <location>
        <begin position="313"/>
        <end position="331"/>
    </location>
</feature>
<organism evidence="10 11">
    <name type="scientific">Nocardioides antri</name>
    <dbReference type="NCBI Taxonomy" id="2607659"/>
    <lineage>
        <taxon>Bacteria</taxon>
        <taxon>Bacillati</taxon>
        <taxon>Actinomycetota</taxon>
        <taxon>Actinomycetes</taxon>
        <taxon>Propionibacteriales</taxon>
        <taxon>Nocardioidaceae</taxon>
        <taxon>Nocardioides</taxon>
    </lineage>
</organism>
<evidence type="ECO:0000256" key="9">
    <source>
        <dbReference type="SAM" id="Phobius"/>
    </source>
</evidence>
<feature type="region of interest" description="Disordered" evidence="8">
    <location>
        <begin position="408"/>
        <end position="434"/>
    </location>
</feature>
<keyword evidence="4 9" id="KW-0812">Transmembrane</keyword>
<dbReference type="Pfam" id="PF09594">
    <property type="entry name" value="GT87"/>
    <property type="match status" value="1"/>
</dbReference>